<dbReference type="SUPFAM" id="SSF54909">
    <property type="entry name" value="Dimeric alpha+beta barrel"/>
    <property type="match status" value="1"/>
</dbReference>
<comment type="similarity">
    <text evidence="1">Belongs to the YciI family.</text>
</comment>
<dbReference type="Pfam" id="PF03795">
    <property type="entry name" value="YCII"/>
    <property type="match status" value="1"/>
</dbReference>
<dbReference type="EMBL" id="JAHZST010000009">
    <property type="protein sequence ID" value="MBW8184642.1"/>
    <property type="molecule type" value="Genomic_DNA"/>
</dbReference>
<feature type="signal peptide" evidence="2">
    <location>
        <begin position="1"/>
        <end position="20"/>
    </location>
</feature>
<evidence type="ECO:0000259" key="3">
    <source>
        <dbReference type="Pfam" id="PF03795"/>
    </source>
</evidence>
<name>A0ABS7E4N0_9GAMM</name>
<feature type="domain" description="YCII-related" evidence="3">
    <location>
        <begin position="49"/>
        <end position="118"/>
    </location>
</feature>
<keyword evidence="2" id="KW-0732">Signal</keyword>
<proteinExistence type="inferred from homology"/>
<dbReference type="InterPro" id="IPR005545">
    <property type="entry name" value="YCII"/>
</dbReference>
<organism evidence="4 5">
    <name type="scientific">Shewanella nanhaiensis</name>
    <dbReference type="NCBI Taxonomy" id="2864872"/>
    <lineage>
        <taxon>Bacteria</taxon>
        <taxon>Pseudomonadati</taxon>
        <taxon>Pseudomonadota</taxon>
        <taxon>Gammaproteobacteria</taxon>
        <taxon>Alteromonadales</taxon>
        <taxon>Shewanellaceae</taxon>
        <taxon>Shewanella</taxon>
    </lineage>
</organism>
<sequence>MLVKIAIFLSLIFISTSSVANFDPHLAQKLGADEYGMKQYVMAFLKKGPNRDQTQTEAAALQRSHLDNITRLADEGLLVLAGPFMDDGEIRGIYIFNVKTVAQAQALTETDPSIKQGRLVMELHPWYGSAALMELNTRHKLVSKKPI</sequence>
<comment type="caution">
    <text evidence="4">The sequence shown here is derived from an EMBL/GenBank/DDBJ whole genome shotgun (WGS) entry which is preliminary data.</text>
</comment>
<protein>
    <submittedName>
        <fullName evidence="4">YciI family protein</fullName>
    </submittedName>
</protein>
<dbReference type="Proteomes" id="UP001195963">
    <property type="component" value="Unassembled WGS sequence"/>
</dbReference>
<reference evidence="4 5" key="1">
    <citation type="submission" date="2021-07" db="EMBL/GenBank/DDBJ databases">
        <title>Shewanella sp. nov, isolated from SCS.</title>
        <authorList>
            <person name="Cao W.R."/>
        </authorList>
    </citation>
    <scope>NUCLEOTIDE SEQUENCE [LARGE SCALE GENOMIC DNA]</scope>
    <source>
        <strain evidence="4 5">NR704-98</strain>
    </source>
</reference>
<evidence type="ECO:0000313" key="5">
    <source>
        <dbReference type="Proteomes" id="UP001195963"/>
    </source>
</evidence>
<dbReference type="Gene3D" id="3.30.70.1060">
    <property type="entry name" value="Dimeric alpha+beta barrel"/>
    <property type="match status" value="1"/>
</dbReference>
<evidence type="ECO:0000256" key="1">
    <source>
        <dbReference type="ARBA" id="ARBA00007689"/>
    </source>
</evidence>
<evidence type="ECO:0000313" key="4">
    <source>
        <dbReference type="EMBL" id="MBW8184642.1"/>
    </source>
</evidence>
<feature type="chain" id="PRO_5047527652" evidence="2">
    <location>
        <begin position="21"/>
        <end position="147"/>
    </location>
</feature>
<keyword evidence="5" id="KW-1185">Reference proteome</keyword>
<accession>A0ABS7E4N0</accession>
<dbReference type="RefSeq" id="WP_220110140.1">
    <property type="nucleotide sequence ID" value="NZ_JAHZST010000009.1"/>
</dbReference>
<gene>
    <name evidence="4" type="ORF">K0625_13280</name>
</gene>
<dbReference type="InterPro" id="IPR011008">
    <property type="entry name" value="Dimeric_a/b-barrel"/>
</dbReference>
<evidence type="ECO:0000256" key="2">
    <source>
        <dbReference type="SAM" id="SignalP"/>
    </source>
</evidence>